<dbReference type="Pfam" id="PF00808">
    <property type="entry name" value="CBFD_NFYB_HMF"/>
    <property type="match status" value="1"/>
</dbReference>
<feature type="compositionally biased region" description="Low complexity" evidence="3">
    <location>
        <begin position="95"/>
        <end position="104"/>
    </location>
</feature>
<organism evidence="6 8">
    <name type="scientific">Synchytrium endobioticum</name>
    <dbReference type="NCBI Taxonomy" id="286115"/>
    <lineage>
        <taxon>Eukaryota</taxon>
        <taxon>Fungi</taxon>
        <taxon>Fungi incertae sedis</taxon>
        <taxon>Chytridiomycota</taxon>
        <taxon>Chytridiomycota incertae sedis</taxon>
        <taxon>Chytridiomycetes</taxon>
        <taxon>Synchytriales</taxon>
        <taxon>Synchytriaceae</taxon>
        <taxon>Synchytrium</taxon>
    </lineage>
</organism>
<evidence type="ECO:0000313" key="6">
    <source>
        <dbReference type="EMBL" id="TPX43362.1"/>
    </source>
</evidence>
<feature type="domain" description="Transcription factor CBF/NF-Y/archaeal histone" evidence="4">
    <location>
        <begin position="162"/>
        <end position="210"/>
    </location>
</feature>
<evidence type="ECO:0000256" key="3">
    <source>
        <dbReference type="SAM" id="MobiDB-lite"/>
    </source>
</evidence>
<reference evidence="7 8" key="1">
    <citation type="journal article" date="2019" name="Sci. Rep.">
        <title>Comparative genomics of chytrid fungi reveal insights into the obligate biotrophic and pathogenic lifestyle of Synchytrium endobioticum.</title>
        <authorList>
            <person name="van de Vossenberg B.T.L.H."/>
            <person name="Warris S."/>
            <person name="Nguyen H.D.T."/>
            <person name="van Gent-Pelzer M.P.E."/>
            <person name="Joly D.L."/>
            <person name="van de Geest H.C."/>
            <person name="Bonants P.J.M."/>
            <person name="Smith D.S."/>
            <person name="Levesque C.A."/>
            <person name="van der Lee T.A.J."/>
        </authorList>
    </citation>
    <scope>NUCLEOTIDE SEQUENCE [LARGE SCALE GENOMIC DNA]</scope>
    <source>
        <strain evidence="6 8">LEV6574</strain>
        <strain evidence="5 7">MB42</strain>
    </source>
</reference>
<dbReference type="Gene3D" id="1.10.20.10">
    <property type="entry name" value="Histone, subunit A"/>
    <property type="match status" value="1"/>
</dbReference>
<evidence type="ECO:0000256" key="1">
    <source>
        <dbReference type="ARBA" id="ARBA00004123"/>
    </source>
</evidence>
<dbReference type="EMBL" id="QEAN01000609">
    <property type="protein sequence ID" value="TPX31573.1"/>
    <property type="molecule type" value="Genomic_DNA"/>
</dbReference>
<evidence type="ECO:0000259" key="4">
    <source>
        <dbReference type="Pfam" id="PF00808"/>
    </source>
</evidence>
<protein>
    <recommendedName>
        <fullName evidence="4">Transcription factor CBF/NF-Y/archaeal histone domain-containing protein</fullName>
    </recommendedName>
</protein>
<dbReference type="InterPro" id="IPR009072">
    <property type="entry name" value="Histone-fold"/>
</dbReference>
<evidence type="ECO:0000313" key="7">
    <source>
        <dbReference type="Proteomes" id="UP000317494"/>
    </source>
</evidence>
<accession>A0A507CVW1</accession>
<comment type="subcellular location">
    <subcellularLocation>
        <location evidence="1">Nucleus</location>
    </subcellularLocation>
</comment>
<dbReference type="GO" id="GO:0006261">
    <property type="term" value="P:DNA-templated DNA replication"/>
    <property type="evidence" value="ECO:0007669"/>
    <property type="project" value="TreeGrafter"/>
</dbReference>
<dbReference type="Proteomes" id="UP000320475">
    <property type="component" value="Unassembled WGS sequence"/>
</dbReference>
<dbReference type="AlphaFoldDB" id="A0A507CVW1"/>
<dbReference type="VEuPathDB" id="FungiDB:SeMB42_g07738"/>
<comment type="caution">
    <text evidence="6">The sequence shown here is derived from an EMBL/GenBank/DDBJ whole genome shotgun (WGS) entry which is preliminary data.</text>
</comment>
<feature type="compositionally biased region" description="Basic and acidic residues" evidence="3">
    <location>
        <begin position="277"/>
        <end position="286"/>
    </location>
</feature>
<dbReference type="Proteomes" id="UP000317494">
    <property type="component" value="Unassembled WGS sequence"/>
</dbReference>
<evidence type="ECO:0000256" key="2">
    <source>
        <dbReference type="ARBA" id="ARBA00023242"/>
    </source>
</evidence>
<feature type="compositionally biased region" description="Acidic residues" evidence="3">
    <location>
        <begin position="83"/>
        <end position="92"/>
    </location>
</feature>
<name>A0A507CVW1_9FUNG</name>
<dbReference type="SUPFAM" id="SSF47113">
    <property type="entry name" value="Histone-fold"/>
    <property type="match status" value="1"/>
</dbReference>
<sequence length="312" mass="33567">MDNDDNNSELSDISDHSDTTHQQRQRQRQRQRRPNDPLLLPPNPHASTRTPSLPAPTPASTHAASHDAECMDDDGASALAVGVDDDDGDDDYAEGRVSPSASASSRKRKASSRGSAVRTSRPKSKAAGGGPHAPSWDGGYSPERSKRPTRKETAETGPIAWPVATVKRIMRQDPDMMHISAEAAYAIAQAGEVFLTYLCEQALECARASAFKRNMAYKDFATAVRKVDNLAFLEDTIPHTLTLQKAKEKKKELEDQLAAGKNKGPPPEGESGSSDALHGKAEETLERIGAGQEPQGDDRMATDSPVPGHVAV</sequence>
<dbReference type="EMBL" id="QEAM01000227">
    <property type="protein sequence ID" value="TPX43362.1"/>
    <property type="molecule type" value="Genomic_DNA"/>
</dbReference>
<dbReference type="OrthoDB" id="636685at2759"/>
<proteinExistence type="predicted"/>
<feature type="compositionally biased region" description="Basic and acidic residues" evidence="3">
    <location>
        <begin position="143"/>
        <end position="154"/>
    </location>
</feature>
<feature type="region of interest" description="Disordered" evidence="3">
    <location>
        <begin position="1"/>
        <end position="159"/>
    </location>
</feature>
<dbReference type="InterPro" id="IPR003958">
    <property type="entry name" value="CBFA_NFYB_domain"/>
</dbReference>
<dbReference type="STRING" id="286115.A0A507CVW1"/>
<dbReference type="PANTHER" id="PTHR10252">
    <property type="entry name" value="HISTONE-LIKE TRANSCRIPTION FACTOR CCAAT-RELATED"/>
    <property type="match status" value="1"/>
</dbReference>
<feature type="compositionally biased region" description="Basic residues" evidence="3">
    <location>
        <begin position="23"/>
        <end position="32"/>
    </location>
</feature>
<feature type="region of interest" description="Disordered" evidence="3">
    <location>
        <begin position="247"/>
        <end position="312"/>
    </location>
</feature>
<dbReference type="PANTHER" id="PTHR10252:SF54">
    <property type="entry name" value="CHROMATIN ACCESSIBILITY COMPLEX PROTEIN 1"/>
    <property type="match status" value="1"/>
</dbReference>
<dbReference type="GO" id="GO:0008623">
    <property type="term" value="C:CHRAC"/>
    <property type="evidence" value="ECO:0007669"/>
    <property type="project" value="TreeGrafter"/>
</dbReference>
<feature type="compositionally biased region" description="Low complexity" evidence="3">
    <location>
        <begin position="46"/>
        <end position="63"/>
    </location>
</feature>
<keyword evidence="7" id="KW-1185">Reference proteome</keyword>
<keyword evidence="2" id="KW-0539">Nucleus</keyword>
<evidence type="ECO:0000313" key="5">
    <source>
        <dbReference type="EMBL" id="TPX31573.1"/>
    </source>
</evidence>
<gene>
    <name evidence="6" type="ORF">SeLEV6574_g05101</name>
    <name evidence="5" type="ORF">SeMB42_g07738</name>
</gene>
<dbReference type="GO" id="GO:0046982">
    <property type="term" value="F:protein heterodimerization activity"/>
    <property type="evidence" value="ECO:0007669"/>
    <property type="project" value="InterPro"/>
</dbReference>
<evidence type="ECO:0000313" key="8">
    <source>
        <dbReference type="Proteomes" id="UP000320475"/>
    </source>
</evidence>
<dbReference type="InterPro" id="IPR050568">
    <property type="entry name" value="Transcr_DNA_Rep_Reg"/>
</dbReference>